<evidence type="ECO:0000313" key="1">
    <source>
        <dbReference type="EMBL" id="KAK7487557.1"/>
    </source>
</evidence>
<gene>
    <name evidence="1" type="ORF">BaRGS_00021259</name>
</gene>
<comment type="caution">
    <text evidence="1">The sequence shown here is derived from an EMBL/GenBank/DDBJ whole genome shotgun (WGS) entry which is preliminary data.</text>
</comment>
<dbReference type="PANTHER" id="PTHR37162">
    <property type="entry name" value="HAT FAMILY DIMERISATION DOMAINCONTAINING PROTEIN-RELATED"/>
    <property type="match status" value="1"/>
</dbReference>
<dbReference type="PANTHER" id="PTHR37162:SF1">
    <property type="entry name" value="BED-TYPE DOMAIN-CONTAINING PROTEIN"/>
    <property type="match status" value="1"/>
</dbReference>
<keyword evidence="2" id="KW-1185">Reference proteome</keyword>
<protein>
    <submittedName>
        <fullName evidence="1">Uncharacterized protein</fullName>
    </submittedName>
</protein>
<name>A0ABD0KKP9_9CAEN</name>
<evidence type="ECO:0000313" key="2">
    <source>
        <dbReference type="Proteomes" id="UP001519460"/>
    </source>
</evidence>
<dbReference type="EMBL" id="JACVVK020000163">
    <property type="protein sequence ID" value="KAK7487557.1"/>
    <property type="molecule type" value="Genomic_DNA"/>
</dbReference>
<dbReference type="Proteomes" id="UP001519460">
    <property type="component" value="Unassembled WGS sequence"/>
</dbReference>
<sequence length="214" mass="24479">MRGSKGGLEALVRKRKAPHLLDIDGDSCHHAHNAAKRFCAPFLHHVEGLLSDVYTDFKWSVEQKERLFDICLVLNIKPSTPERYVPHRWLSVLDVSLDTLRLLDAYTLYYSSFLREKDQSVYEEVVEEILARCQVSEKGRKEIKKIQAGLRKKWSTFTKEGKDRKLRVIESVLPEDQDLSHSALICKGSSRSEKLCAVLSKQSAIDTPSPQQTK</sequence>
<organism evidence="1 2">
    <name type="scientific">Batillaria attramentaria</name>
    <dbReference type="NCBI Taxonomy" id="370345"/>
    <lineage>
        <taxon>Eukaryota</taxon>
        <taxon>Metazoa</taxon>
        <taxon>Spiralia</taxon>
        <taxon>Lophotrochozoa</taxon>
        <taxon>Mollusca</taxon>
        <taxon>Gastropoda</taxon>
        <taxon>Caenogastropoda</taxon>
        <taxon>Sorbeoconcha</taxon>
        <taxon>Cerithioidea</taxon>
        <taxon>Batillariidae</taxon>
        <taxon>Batillaria</taxon>
    </lineage>
</organism>
<proteinExistence type="predicted"/>
<dbReference type="AlphaFoldDB" id="A0ABD0KKP9"/>
<accession>A0ABD0KKP9</accession>
<reference evidence="1 2" key="1">
    <citation type="journal article" date="2023" name="Sci. Data">
        <title>Genome assembly of the Korean intertidal mud-creeper Batillaria attramentaria.</title>
        <authorList>
            <person name="Patra A.K."/>
            <person name="Ho P.T."/>
            <person name="Jun S."/>
            <person name="Lee S.J."/>
            <person name="Kim Y."/>
            <person name="Won Y.J."/>
        </authorList>
    </citation>
    <scope>NUCLEOTIDE SEQUENCE [LARGE SCALE GENOMIC DNA]</scope>
    <source>
        <strain evidence="1">Wonlab-2016</strain>
    </source>
</reference>